<accession>A0A5K1VRC2</accession>
<feature type="transmembrane region" description="Helical" evidence="7">
    <location>
        <begin position="61"/>
        <end position="80"/>
    </location>
</feature>
<gene>
    <name evidence="8" type="ORF">CL6EHI_198600</name>
</gene>
<evidence type="ECO:0000313" key="9">
    <source>
        <dbReference type="Proteomes" id="UP000078387"/>
    </source>
</evidence>
<dbReference type="GO" id="GO:0015144">
    <property type="term" value="F:carbohydrate transmembrane transporter activity"/>
    <property type="evidence" value="ECO:0007669"/>
    <property type="project" value="InterPro"/>
</dbReference>
<protein>
    <recommendedName>
        <fullName evidence="10">Transmembrane protein</fullName>
    </recommendedName>
</protein>
<keyword evidence="4 7" id="KW-1133">Transmembrane helix</keyword>
<feature type="transmembrane region" description="Helical" evidence="7">
    <location>
        <begin position="351"/>
        <end position="374"/>
    </location>
</feature>
<evidence type="ECO:0000256" key="6">
    <source>
        <dbReference type="SAM" id="Coils"/>
    </source>
</evidence>
<feature type="transmembrane region" description="Helical" evidence="7">
    <location>
        <begin position="255"/>
        <end position="272"/>
    </location>
</feature>
<dbReference type="PANTHER" id="PTHR16119:SF17">
    <property type="entry name" value="TRANSMEMBRANE PROTEIN 144"/>
    <property type="match status" value="1"/>
</dbReference>
<feature type="transmembrane region" description="Helical" evidence="7">
    <location>
        <begin position="292"/>
        <end position="313"/>
    </location>
</feature>
<feature type="transmembrane region" description="Helical" evidence="7">
    <location>
        <begin position="36"/>
        <end position="55"/>
    </location>
</feature>
<dbReference type="VEuPathDB" id="AmoebaDB:EHI5A_079850"/>
<reference evidence="8 9" key="1">
    <citation type="submission" date="2016-05" db="EMBL/GenBank/DDBJ databases">
        <title>First whole genome sequencing of Entamoeba histolytica HM1:IMSS-clone-6.</title>
        <authorList>
            <person name="Mukherjee Avik.K."/>
            <person name="Izumyama S."/>
            <person name="Nakada-Tsukui K."/>
            <person name="Nozaki T."/>
        </authorList>
    </citation>
    <scope>NUCLEOTIDE SEQUENCE [LARGE SCALE GENOMIC DNA]</scope>
    <source>
        <strain evidence="8 9">HM1:IMSS clone 6</strain>
    </source>
</reference>
<evidence type="ECO:0000256" key="5">
    <source>
        <dbReference type="ARBA" id="ARBA00023136"/>
    </source>
</evidence>
<feature type="transmembrane region" description="Helical" evidence="7">
    <location>
        <begin position="383"/>
        <end position="403"/>
    </location>
</feature>
<feature type="transmembrane region" description="Helical" evidence="7">
    <location>
        <begin position="92"/>
        <end position="116"/>
    </location>
</feature>
<evidence type="ECO:0000256" key="1">
    <source>
        <dbReference type="ARBA" id="ARBA00004141"/>
    </source>
</evidence>
<dbReference type="Proteomes" id="UP000078387">
    <property type="component" value="Unassembled WGS sequence"/>
</dbReference>
<feature type="transmembrane region" description="Helical" evidence="7">
    <location>
        <begin position="325"/>
        <end position="345"/>
    </location>
</feature>
<keyword evidence="3 7" id="KW-0812">Transmembrane</keyword>
<dbReference type="EMBL" id="BDEQ01000001">
    <property type="protein sequence ID" value="GAT93146.1"/>
    <property type="molecule type" value="Genomic_DNA"/>
</dbReference>
<feature type="transmembrane region" description="Helical" evidence="7">
    <location>
        <begin position="6"/>
        <end position="24"/>
    </location>
</feature>
<keyword evidence="5 7" id="KW-0472">Membrane</keyword>
<comment type="subcellular location">
    <subcellularLocation>
        <location evidence="1">Membrane</location>
        <topology evidence="1">Multi-pass membrane protein</topology>
    </subcellularLocation>
</comment>
<dbReference type="VEuPathDB" id="AmoebaDB:KM1_090850"/>
<sequence>MNTTLLSYFCCLVSVVFYGSNYVVVKKFPTGDGMFFQFTLTLGIFLTALFLEFLTNPTHQFYPFAMLGGMIWATGNLLTVPVIQTIGVSLGISIWGISNLAIGWCTGSFGLFGINAQPVDKQILNCIGAALACISVPFYGFIKSMEQKNIEKMEEIKEKENKLIEKIIGQEEKSLLLANSELKGERAVQQEINEKEQNESQNEETNQLQEIKSEEPQILVQTDITSKPSLKKEQPKKYFNFFDYLNKLNPVGRRIIGVVLALITGLFFGSNFTPPQYLIDNNFGPNTQYCYLFSHACGIFVTASIYFICYSIISTNKPTLYPETFLPGIVSGIIWEIAQICFMYSNTYLPWSVTFSINASGPGLVSTLWGIFVFGEIRGIKNYLLFICGVATLSLGIVCVVLSR</sequence>
<dbReference type="OMA" id="MFFQWIV"/>
<evidence type="ECO:0000256" key="3">
    <source>
        <dbReference type="ARBA" id="ARBA00022692"/>
    </source>
</evidence>
<dbReference type="AlphaFoldDB" id="A0A5K1VRC2"/>
<dbReference type="VEuPathDB" id="AmoebaDB:EHI8A_045400"/>
<dbReference type="GO" id="GO:0016020">
    <property type="term" value="C:membrane"/>
    <property type="evidence" value="ECO:0007669"/>
    <property type="project" value="UniProtKB-SubCell"/>
</dbReference>
<evidence type="ECO:0000256" key="4">
    <source>
        <dbReference type="ARBA" id="ARBA00022989"/>
    </source>
</evidence>
<proteinExistence type="inferred from homology"/>
<dbReference type="VEuPathDB" id="AmoebaDB:EHI7A_046050"/>
<name>A0A5K1VRC2_ENTHI</name>
<feature type="coiled-coil region" evidence="6">
    <location>
        <begin position="142"/>
        <end position="214"/>
    </location>
</feature>
<evidence type="ECO:0000313" key="8">
    <source>
        <dbReference type="EMBL" id="GAT93146.1"/>
    </source>
</evidence>
<dbReference type="InterPro" id="IPR010651">
    <property type="entry name" value="Sugar_transport"/>
</dbReference>
<feature type="transmembrane region" description="Helical" evidence="7">
    <location>
        <begin position="122"/>
        <end position="142"/>
    </location>
</feature>
<organism evidence="8 9">
    <name type="scientific">Entamoeba histolytica</name>
    <dbReference type="NCBI Taxonomy" id="5759"/>
    <lineage>
        <taxon>Eukaryota</taxon>
        <taxon>Amoebozoa</taxon>
        <taxon>Evosea</taxon>
        <taxon>Archamoebae</taxon>
        <taxon>Mastigamoebida</taxon>
        <taxon>Entamoebidae</taxon>
        <taxon>Entamoeba</taxon>
    </lineage>
</organism>
<comment type="caution">
    <text evidence="8">The sequence shown here is derived from an EMBL/GenBank/DDBJ whole genome shotgun (WGS) entry which is preliminary data.</text>
</comment>
<dbReference type="PANTHER" id="PTHR16119">
    <property type="entry name" value="TRANSMEMBRANE PROTEIN 144"/>
    <property type="match status" value="1"/>
</dbReference>
<evidence type="ECO:0000256" key="7">
    <source>
        <dbReference type="SAM" id="Phobius"/>
    </source>
</evidence>
<dbReference type="InterPro" id="IPR012435">
    <property type="entry name" value="TMEM144"/>
</dbReference>
<evidence type="ECO:0000256" key="2">
    <source>
        <dbReference type="ARBA" id="ARBA00005731"/>
    </source>
</evidence>
<dbReference type="VEuPathDB" id="AmoebaDB:EHI_198600"/>
<dbReference type="Pfam" id="PF07857">
    <property type="entry name" value="TMEM144"/>
    <property type="match status" value="1"/>
</dbReference>
<comment type="similarity">
    <text evidence="2">Belongs to the TMEM144 family.</text>
</comment>
<evidence type="ECO:0008006" key="10">
    <source>
        <dbReference type="Google" id="ProtNLM"/>
    </source>
</evidence>
<keyword evidence="6" id="KW-0175">Coiled coil</keyword>